<name>B0C3B9_ACAM1</name>
<feature type="transmembrane region" description="Helical" evidence="1">
    <location>
        <begin position="30"/>
        <end position="53"/>
    </location>
</feature>
<proteinExistence type="predicted"/>
<keyword evidence="1" id="KW-0472">Membrane</keyword>
<dbReference type="InterPro" id="IPR019275">
    <property type="entry name" value="DUF2301"/>
</dbReference>
<feature type="transmembrane region" description="Helical" evidence="1">
    <location>
        <begin position="123"/>
        <end position="141"/>
    </location>
</feature>
<reference evidence="2 3" key="1">
    <citation type="journal article" date="2008" name="Proc. Natl. Acad. Sci. U.S.A.">
        <title>Niche adaptation and genome expansion in the chlorophyll d-producing cyanobacterium Acaryochloris marina.</title>
        <authorList>
            <person name="Swingley W.D."/>
            <person name="Chen M."/>
            <person name="Cheung P.C."/>
            <person name="Conrad A.L."/>
            <person name="Dejesa L.C."/>
            <person name="Hao J."/>
            <person name="Honchak B.M."/>
            <person name="Karbach L.E."/>
            <person name="Kurdoglu A."/>
            <person name="Lahiri S."/>
            <person name="Mastrian S.D."/>
            <person name="Miyashita H."/>
            <person name="Page L."/>
            <person name="Ramakrishna P."/>
            <person name="Satoh S."/>
            <person name="Sattley W.M."/>
            <person name="Shimada Y."/>
            <person name="Taylor H.L."/>
            <person name="Tomo T."/>
            <person name="Tsuchiya T."/>
            <person name="Wang Z.T."/>
            <person name="Raymond J."/>
            <person name="Mimuro M."/>
            <person name="Blankenship R.E."/>
            <person name="Touchman J.W."/>
        </authorList>
    </citation>
    <scope>NUCLEOTIDE SEQUENCE [LARGE SCALE GENOMIC DNA]</scope>
    <source>
        <strain evidence="3">MBIC 11017</strain>
    </source>
</reference>
<dbReference type="AlphaFoldDB" id="B0C3B9"/>
<evidence type="ECO:0000313" key="2">
    <source>
        <dbReference type="EMBL" id="ABW28618.1"/>
    </source>
</evidence>
<gene>
    <name evidence="2" type="ordered locus">AM1_3628</name>
</gene>
<keyword evidence="3" id="KW-1185">Reference proteome</keyword>
<dbReference type="HOGENOM" id="CLU_078357_0_0_3"/>
<dbReference type="PANTHER" id="PTHR36716">
    <property type="entry name" value="F3H9.20 PROTEIN"/>
    <property type="match status" value="1"/>
</dbReference>
<feature type="transmembrane region" description="Helical" evidence="1">
    <location>
        <begin position="177"/>
        <end position="195"/>
    </location>
</feature>
<protein>
    <submittedName>
        <fullName evidence="2">Conserved hypothetical membrane protein</fullName>
    </submittedName>
</protein>
<evidence type="ECO:0000313" key="3">
    <source>
        <dbReference type="Proteomes" id="UP000000268"/>
    </source>
</evidence>
<feature type="transmembrane region" description="Helical" evidence="1">
    <location>
        <begin position="59"/>
        <end position="84"/>
    </location>
</feature>
<dbReference type="RefSeq" id="WP_012164010.1">
    <property type="nucleotide sequence ID" value="NC_009925.1"/>
</dbReference>
<dbReference type="EMBL" id="CP000828">
    <property type="protein sequence ID" value="ABW28618.1"/>
    <property type="molecule type" value="Genomic_DNA"/>
</dbReference>
<dbReference type="STRING" id="329726.AM1_3628"/>
<dbReference type="OrthoDB" id="458254at2"/>
<dbReference type="KEGG" id="amr:AM1_3628"/>
<keyword evidence="1" id="KW-0812">Transmembrane</keyword>
<evidence type="ECO:0000256" key="1">
    <source>
        <dbReference type="SAM" id="Phobius"/>
    </source>
</evidence>
<feature type="transmembrane region" description="Helical" evidence="1">
    <location>
        <begin position="91"/>
        <end position="108"/>
    </location>
</feature>
<dbReference type="Pfam" id="PF10063">
    <property type="entry name" value="DUF2301"/>
    <property type="match status" value="1"/>
</dbReference>
<keyword evidence="1" id="KW-1133">Transmembrane helix</keyword>
<organism evidence="2 3">
    <name type="scientific">Acaryochloris marina (strain MBIC 11017)</name>
    <dbReference type="NCBI Taxonomy" id="329726"/>
    <lineage>
        <taxon>Bacteria</taxon>
        <taxon>Bacillati</taxon>
        <taxon>Cyanobacteriota</taxon>
        <taxon>Cyanophyceae</taxon>
        <taxon>Acaryochloridales</taxon>
        <taxon>Acaryochloridaceae</taxon>
        <taxon>Acaryochloris</taxon>
    </lineage>
</organism>
<accession>B0C3B9</accession>
<dbReference type="PANTHER" id="PTHR36716:SF2">
    <property type="entry name" value="F3H9.20 PROTEIN"/>
    <property type="match status" value="1"/>
</dbReference>
<dbReference type="eggNOG" id="COG5413">
    <property type="taxonomic scope" value="Bacteria"/>
</dbReference>
<sequence length="225" mass="25017">MFSFLEATSDIYQGHFGEFTISKDDRIEVVIYRGAMLLAASSFALGSILFLLLGPQAHVLSWLTGLFICFAVAIGVSLATIHIYMSALHRALQIFWAIGLSVAVYIAITQTSPLIASIYQQPLHLFGVGWLFVALTGIFFKEAFCFNHGETKLLTGVVPILLLGHWLNWLPIIGEKVLLGTWAVLFMIFASRKIVKPIPPDIGDKSVFEYLHNQQRSTQLETSND</sequence>
<dbReference type="Proteomes" id="UP000000268">
    <property type="component" value="Chromosome"/>
</dbReference>